<dbReference type="Gene3D" id="3.30.450.20">
    <property type="entry name" value="PAS domain"/>
    <property type="match status" value="1"/>
</dbReference>
<dbReference type="Gene3D" id="1.10.287.950">
    <property type="entry name" value="Methyl-accepting chemotaxis protein"/>
    <property type="match status" value="1"/>
</dbReference>
<dbReference type="InterPro" id="IPR000727">
    <property type="entry name" value="T_SNARE_dom"/>
</dbReference>
<dbReference type="KEGG" id="doa:AXF15_07550"/>
<keyword evidence="6" id="KW-0812">Transmembrane</keyword>
<dbReference type="CDD" id="cd12912">
    <property type="entry name" value="PDC2_MCP_like"/>
    <property type="match status" value="1"/>
</dbReference>
<keyword evidence="6" id="KW-1133">Transmembrane helix</keyword>
<evidence type="ECO:0000313" key="11">
    <source>
        <dbReference type="Proteomes" id="UP000063964"/>
    </source>
</evidence>
<dbReference type="Proteomes" id="UP000063964">
    <property type="component" value="Chromosome"/>
</dbReference>
<keyword evidence="11" id="KW-1185">Reference proteome</keyword>
<dbReference type="GO" id="GO:0004888">
    <property type="term" value="F:transmembrane signaling receptor activity"/>
    <property type="evidence" value="ECO:0007669"/>
    <property type="project" value="InterPro"/>
</dbReference>
<dbReference type="PANTHER" id="PTHR32089">
    <property type="entry name" value="METHYL-ACCEPTING CHEMOTAXIS PROTEIN MCPB"/>
    <property type="match status" value="1"/>
</dbReference>
<sequence length="651" mass="70764">MHSKYVWELKNDILHQIESNAEKVNTYFSYSEKITLDLASSGEQFLRVNKKYNVSEEEVQNFLVTLVGRHPFISGGGIWFEPYAFSPDRKYYSVFSYWENGKVKTTLEYNLPEFDYQNQDWYLTGLPKNWDRSVKREKNIYWSAPYKDPVSDVSMFSFIGIMTGDDQKIIGVSTVDVSLQYLGDIVSKITPTPSSKSFSVDREGHILAYPAEPKRVLSSVRDVPELGTVMDVAAGESKIFEVMENGREWLMFYSRSENGVGLGVSVPVDELLASAMKMKRMSLWVMIGLTSALLILAVIVFYVQDKVVIRPLNRLAHAAARVAEGRLDMRLTDFQRDEIGMVAKAVDGMTVSLKGMITEIRAGVDQLTASSEALAEISAQVSGGITVVAERTGQVAAATEEMSSSQSSVAAAMEEASINVNTVAAATEEMSATIGEIAANSSKAREITRQAVEQARSSSVRVHELGTAANEINKVTEAITAISSQTNLLALNATIEAARAGEAGRGFAVVANEIKELAQQTARSTEEIQNKIQDIQQATQLAVGEIGQISGIVTEVDGIVSTIAAAVEEQSVTTRDIAGNVGQASLGLTEVNTNVSRSSATAREIASDVADVSVKGNEILTASEQVKLSAEDLAKTAENLKALVARFRLEA</sequence>
<feature type="domain" description="Methyl-accepting transducer" evidence="7">
    <location>
        <begin position="377"/>
        <end position="613"/>
    </location>
</feature>
<feature type="domain" description="HAMP" evidence="9">
    <location>
        <begin position="306"/>
        <end position="358"/>
    </location>
</feature>
<dbReference type="Pfam" id="PF22673">
    <property type="entry name" value="MCP-like_PDC_1"/>
    <property type="match status" value="1"/>
</dbReference>
<reference evidence="11" key="1">
    <citation type="submission" date="2016-02" db="EMBL/GenBank/DDBJ databases">
        <authorList>
            <person name="Holder M.E."/>
            <person name="Ajami N.J."/>
            <person name="Petrosino J.F."/>
        </authorList>
    </citation>
    <scope>NUCLEOTIDE SEQUENCE [LARGE SCALE GENOMIC DNA]</scope>
    <source>
        <strain evidence="11">DSM 12838</strain>
    </source>
</reference>
<dbReference type="GO" id="GO:0005886">
    <property type="term" value="C:plasma membrane"/>
    <property type="evidence" value="ECO:0007669"/>
    <property type="project" value="UniProtKB-SubCell"/>
</dbReference>
<evidence type="ECO:0000256" key="3">
    <source>
        <dbReference type="ARBA" id="ARBA00023224"/>
    </source>
</evidence>
<dbReference type="GO" id="GO:0007165">
    <property type="term" value="P:signal transduction"/>
    <property type="evidence" value="ECO:0007669"/>
    <property type="project" value="UniProtKB-KW"/>
</dbReference>
<dbReference type="Pfam" id="PF00672">
    <property type="entry name" value="HAMP"/>
    <property type="match status" value="1"/>
</dbReference>
<dbReference type="InterPro" id="IPR004089">
    <property type="entry name" value="MCPsignal_dom"/>
</dbReference>
<dbReference type="InterPro" id="IPR004090">
    <property type="entry name" value="Chemotax_Me-accpt_rcpt"/>
</dbReference>
<comment type="similarity">
    <text evidence="4">Belongs to the methyl-accepting chemotaxis (MCP) protein family.</text>
</comment>
<organism evidence="10 11">
    <name type="scientific">Desulfomicrobium orale DSM 12838</name>
    <dbReference type="NCBI Taxonomy" id="888061"/>
    <lineage>
        <taxon>Bacteria</taxon>
        <taxon>Pseudomonadati</taxon>
        <taxon>Thermodesulfobacteriota</taxon>
        <taxon>Desulfovibrionia</taxon>
        <taxon>Desulfovibrionales</taxon>
        <taxon>Desulfomicrobiaceae</taxon>
        <taxon>Desulfomicrobium</taxon>
    </lineage>
</organism>
<evidence type="ECO:0000259" key="9">
    <source>
        <dbReference type="PROSITE" id="PS50885"/>
    </source>
</evidence>
<keyword evidence="2" id="KW-0997">Cell inner membrane</keyword>
<keyword evidence="6" id="KW-0472">Membrane</keyword>
<dbReference type="PANTHER" id="PTHR32089:SF112">
    <property type="entry name" value="LYSOZYME-LIKE PROTEIN-RELATED"/>
    <property type="match status" value="1"/>
</dbReference>
<dbReference type="CDD" id="cd12913">
    <property type="entry name" value="PDC1_MCP_like"/>
    <property type="match status" value="1"/>
</dbReference>
<name>A0A109WBE6_9BACT</name>
<dbReference type="PROSITE" id="PS50192">
    <property type="entry name" value="T_SNARE"/>
    <property type="match status" value="1"/>
</dbReference>
<dbReference type="AlphaFoldDB" id="A0A109WBE6"/>
<dbReference type="RefSeq" id="WP_066605527.1">
    <property type="nucleotide sequence ID" value="NZ_CP014230.1"/>
</dbReference>
<proteinExistence type="inferred from homology"/>
<accession>A0A109WBE6</accession>
<evidence type="ECO:0000256" key="2">
    <source>
        <dbReference type="ARBA" id="ARBA00022519"/>
    </source>
</evidence>
<gene>
    <name evidence="10" type="ORF">AXF15_07550</name>
</gene>
<dbReference type="InterPro" id="IPR003660">
    <property type="entry name" value="HAMP_dom"/>
</dbReference>
<evidence type="ECO:0000256" key="5">
    <source>
        <dbReference type="PROSITE-ProRule" id="PRU00284"/>
    </source>
</evidence>
<evidence type="ECO:0008006" key="12">
    <source>
        <dbReference type="Google" id="ProtNLM"/>
    </source>
</evidence>
<dbReference type="PROSITE" id="PS50885">
    <property type="entry name" value="HAMP"/>
    <property type="match status" value="1"/>
</dbReference>
<evidence type="ECO:0000259" key="7">
    <source>
        <dbReference type="PROSITE" id="PS50111"/>
    </source>
</evidence>
<dbReference type="SMART" id="SM00283">
    <property type="entry name" value="MA"/>
    <property type="match status" value="1"/>
</dbReference>
<dbReference type="SUPFAM" id="SSF58104">
    <property type="entry name" value="Methyl-accepting chemotaxis protein (MCP) signaling domain"/>
    <property type="match status" value="1"/>
</dbReference>
<comment type="subcellular location">
    <subcellularLocation>
        <location evidence="1">Cell inner membrane</location>
        <topology evidence="1">Multi-pass membrane protein</topology>
    </subcellularLocation>
</comment>
<dbReference type="STRING" id="888061.AXF15_07550"/>
<evidence type="ECO:0000259" key="8">
    <source>
        <dbReference type="PROSITE" id="PS50192"/>
    </source>
</evidence>
<dbReference type="CDD" id="cd06225">
    <property type="entry name" value="HAMP"/>
    <property type="match status" value="1"/>
</dbReference>
<protein>
    <recommendedName>
        <fullName evidence="12">Chemotaxis protein</fullName>
    </recommendedName>
</protein>
<evidence type="ECO:0000256" key="6">
    <source>
        <dbReference type="SAM" id="Phobius"/>
    </source>
</evidence>
<dbReference type="Gene3D" id="1.10.8.500">
    <property type="entry name" value="HAMP domain in histidine kinase"/>
    <property type="match status" value="1"/>
</dbReference>
<dbReference type="SMART" id="SM00304">
    <property type="entry name" value="HAMP"/>
    <property type="match status" value="1"/>
</dbReference>
<dbReference type="GO" id="GO:0006935">
    <property type="term" value="P:chemotaxis"/>
    <property type="evidence" value="ECO:0007669"/>
    <property type="project" value="InterPro"/>
</dbReference>
<dbReference type="EMBL" id="CP014230">
    <property type="protein sequence ID" value="AMD92973.1"/>
    <property type="molecule type" value="Genomic_DNA"/>
</dbReference>
<feature type="transmembrane region" description="Helical" evidence="6">
    <location>
        <begin position="283"/>
        <end position="303"/>
    </location>
</feature>
<evidence type="ECO:0000256" key="4">
    <source>
        <dbReference type="ARBA" id="ARBA00029447"/>
    </source>
</evidence>
<dbReference type="Pfam" id="PF00015">
    <property type="entry name" value="MCPsignal"/>
    <property type="match status" value="1"/>
</dbReference>
<evidence type="ECO:0000313" key="10">
    <source>
        <dbReference type="EMBL" id="AMD92973.1"/>
    </source>
</evidence>
<dbReference type="PROSITE" id="PS50111">
    <property type="entry name" value="CHEMOTAXIS_TRANSDUC_2"/>
    <property type="match status" value="1"/>
</dbReference>
<evidence type="ECO:0000256" key="1">
    <source>
        <dbReference type="ARBA" id="ARBA00004429"/>
    </source>
</evidence>
<keyword evidence="3 5" id="KW-0807">Transducer</keyword>
<feature type="domain" description="T-SNARE coiled-coil homology" evidence="8">
    <location>
        <begin position="536"/>
        <end position="598"/>
    </location>
</feature>
<dbReference type="PRINTS" id="PR00260">
    <property type="entry name" value="CHEMTRNSDUCR"/>
</dbReference>
<keyword evidence="2" id="KW-1003">Cell membrane</keyword>